<feature type="region of interest" description="Disordered" evidence="1">
    <location>
        <begin position="1"/>
        <end position="20"/>
    </location>
</feature>
<evidence type="ECO:0000256" key="1">
    <source>
        <dbReference type="SAM" id="MobiDB-lite"/>
    </source>
</evidence>
<feature type="transmembrane region" description="Helical" evidence="2">
    <location>
        <begin position="302"/>
        <end position="324"/>
    </location>
</feature>
<dbReference type="Pfam" id="PF12679">
    <property type="entry name" value="ABC2_membrane_2"/>
    <property type="match status" value="1"/>
</dbReference>
<keyword evidence="2" id="KW-0472">Membrane</keyword>
<comment type="caution">
    <text evidence="3">The sequence shown here is derived from an EMBL/GenBank/DDBJ whole genome shotgun (WGS) entry which is preliminary data.</text>
</comment>
<feature type="transmembrane region" description="Helical" evidence="2">
    <location>
        <begin position="136"/>
        <end position="162"/>
    </location>
</feature>
<dbReference type="AlphaFoldDB" id="A0A9D1FAC8"/>
<keyword evidence="2" id="KW-1133">Transmembrane helix</keyword>
<evidence type="ECO:0000256" key="2">
    <source>
        <dbReference type="SAM" id="Phobius"/>
    </source>
</evidence>
<protein>
    <submittedName>
        <fullName evidence="3">ABC transporter permease</fullName>
    </submittedName>
</protein>
<dbReference type="Proteomes" id="UP000886741">
    <property type="component" value="Unassembled WGS sequence"/>
</dbReference>
<name>A0A9D1FAC8_9FIRM</name>
<evidence type="ECO:0000313" key="4">
    <source>
        <dbReference type="Proteomes" id="UP000886741"/>
    </source>
</evidence>
<keyword evidence="2" id="KW-0812">Transmembrane</keyword>
<dbReference type="PANTHER" id="PTHR43471">
    <property type="entry name" value="ABC TRANSPORTER PERMEASE"/>
    <property type="match status" value="1"/>
</dbReference>
<dbReference type="GO" id="GO:0005886">
    <property type="term" value="C:plasma membrane"/>
    <property type="evidence" value="ECO:0007669"/>
    <property type="project" value="UniProtKB-SubCell"/>
</dbReference>
<gene>
    <name evidence="3" type="ORF">IAA83_07095</name>
</gene>
<accession>A0A9D1FAC8</accession>
<dbReference type="GO" id="GO:0140359">
    <property type="term" value="F:ABC-type transporter activity"/>
    <property type="evidence" value="ECO:0007669"/>
    <property type="project" value="InterPro"/>
</dbReference>
<dbReference type="PANTHER" id="PTHR43471:SF14">
    <property type="entry name" value="ABC-2 TYPE TRANSPORT SYSTEM PERMEASE PROTEIN"/>
    <property type="match status" value="1"/>
</dbReference>
<feature type="transmembrane region" description="Helical" evidence="2">
    <location>
        <begin position="210"/>
        <end position="232"/>
    </location>
</feature>
<sequence length="331" mass="35787">MTFPLTRSADSSGAERERTPRGGGLHALFRKELADQLNSNRFLLLFALLAIAGVTGFYAALSTIRDSSEELDFLYLTLFTTSGSNLPSFASFLAFLSPLMGIVLGFDAISRERSQGTLNRLAAQPIHRDAIRNGKFLSGVAVIFLTIFAMGLLVLGAGILSLGVPPKGEEVARIVAFLALCGVYVSFWLAFSMVLSVWCRHAATAALGAIAIWIFLSFFFSMVAAAIASAAYPLDGIQGFYNQEANYNLELTLNRISPYYLFSEAASTILNPNVRSIGVITMSQLSGAVAGYLPFGQSLLLVWPHLVCMVALTAVCFAVSYIGFMRQEIRA</sequence>
<proteinExistence type="predicted"/>
<evidence type="ECO:0000313" key="3">
    <source>
        <dbReference type="EMBL" id="HIS65119.1"/>
    </source>
</evidence>
<feature type="transmembrane region" description="Helical" evidence="2">
    <location>
        <begin position="84"/>
        <end position="106"/>
    </location>
</feature>
<reference evidence="3" key="1">
    <citation type="submission" date="2020-10" db="EMBL/GenBank/DDBJ databases">
        <authorList>
            <person name="Gilroy R."/>
        </authorList>
    </citation>
    <scope>NUCLEOTIDE SEQUENCE</scope>
    <source>
        <strain evidence="3">ChiBcec16-1751</strain>
    </source>
</reference>
<feature type="transmembrane region" description="Helical" evidence="2">
    <location>
        <begin position="174"/>
        <end position="198"/>
    </location>
</feature>
<dbReference type="EMBL" id="DVJJ01000108">
    <property type="protein sequence ID" value="HIS65119.1"/>
    <property type="molecule type" value="Genomic_DNA"/>
</dbReference>
<reference evidence="3" key="2">
    <citation type="journal article" date="2021" name="PeerJ">
        <title>Extensive microbial diversity within the chicken gut microbiome revealed by metagenomics and culture.</title>
        <authorList>
            <person name="Gilroy R."/>
            <person name="Ravi A."/>
            <person name="Getino M."/>
            <person name="Pursley I."/>
            <person name="Horton D.L."/>
            <person name="Alikhan N.F."/>
            <person name="Baker D."/>
            <person name="Gharbi K."/>
            <person name="Hall N."/>
            <person name="Watson M."/>
            <person name="Adriaenssens E.M."/>
            <person name="Foster-Nyarko E."/>
            <person name="Jarju S."/>
            <person name="Secka A."/>
            <person name="Antonio M."/>
            <person name="Oren A."/>
            <person name="Chaudhuri R.R."/>
            <person name="La Ragione R."/>
            <person name="Hildebrand F."/>
            <person name="Pallen M.J."/>
        </authorList>
    </citation>
    <scope>NUCLEOTIDE SEQUENCE</scope>
    <source>
        <strain evidence="3">ChiBcec16-1751</strain>
    </source>
</reference>
<organism evidence="3 4">
    <name type="scientific">Candidatus Avoscillospira avistercoris</name>
    <dbReference type="NCBI Taxonomy" id="2840707"/>
    <lineage>
        <taxon>Bacteria</taxon>
        <taxon>Bacillati</taxon>
        <taxon>Bacillota</taxon>
        <taxon>Clostridia</taxon>
        <taxon>Eubacteriales</taxon>
        <taxon>Oscillospiraceae</taxon>
        <taxon>Oscillospiraceae incertae sedis</taxon>
        <taxon>Candidatus Avoscillospira</taxon>
    </lineage>
</organism>
<feature type="transmembrane region" description="Helical" evidence="2">
    <location>
        <begin position="42"/>
        <end position="64"/>
    </location>
</feature>